<dbReference type="InterPro" id="IPR013785">
    <property type="entry name" value="Aldolase_TIM"/>
</dbReference>
<feature type="binding site" evidence="9 12">
    <location>
        <begin position="231"/>
        <end position="232"/>
    </location>
    <ligand>
        <name>FMN</name>
        <dbReference type="ChEBI" id="CHEBI:58210"/>
    </ligand>
</feature>
<keyword evidence="12" id="KW-0547">Nucleotide-binding</keyword>
<dbReference type="InterPro" id="IPR035587">
    <property type="entry name" value="DUS-like_FMN-bd"/>
</dbReference>
<dbReference type="PANTHER" id="PTHR42907">
    <property type="entry name" value="FMN-LINKED OXIDOREDUCTASES SUPERFAMILY PROTEIN"/>
    <property type="match status" value="1"/>
</dbReference>
<feature type="site" description="Interacts with tRNA" evidence="9">
    <location>
        <position position="95"/>
    </location>
</feature>
<keyword evidence="8 9" id="KW-0560">Oxidoreductase</keyword>
<feature type="binding site" evidence="9 12">
    <location>
        <begin position="11"/>
        <end position="13"/>
    </location>
    <ligand>
        <name>FMN</name>
        <dbReference type="ChEBI" id="CHEBI:58210"/>
    </ligand>
</feature>
<dbReference type="SUPFAM" id="SSF51395">
    <property type="entry name" value="FMN-linked oxidoreductases"/>
    <property type="match status" value="1"/>
</dbReference>
<keyword evidence="7 9" id="KW-0694">RNA-binding</keyword>
<feature type="active site" description="Proton donor" evidence="9 11">
    <location>
        <position position="98"/>
    </location>
</feature>
<comment type="catalytic activity">
    <reaction evidence="9">
        <text>5,6-dihydrouridine(20a) in tRNA + NAD(+) = uridine(20a) in tRNA + NADH + H(+)</text>
        <dbReference type="Rhea" id="RHEA:53348"/>
        <dbReference type="Rhea" id="RHEA-COMP:13535"/>
        <dbReference type="Rhea" id="RHEA-COMP:13536"/>
        <dbReference type="ChEBI" id="CHEBI:15378"/>
        <dbReference type="ChEBI" id="CHEBI:57540"/>
        <dbReference type="ChEBI" id="CHEBI:57945"/>
        <dbReference type="ChEBI" id="CHEBI:65315"/>
        <dbReference type="ChEBI" id="CHEBI:74443"/>
    </reaction>
</comment>
<comment type="caution">
    <text evidence="9">Lacks conserved residue(s) required for the propagation of feature annotation.</text>
</comment>
<comment type="cofactor">
    <cofactor evidence="1 9 10 12">
        <name>FMN</name>
        <dbReference type="ChEBI" id="CHEBI:58210"/>
    </cofactor>
</comment>
<comment type="catalytic activity">
    <reaction evidence="9">
        <text>5,6-dihydrouridine(20a) in tRNA + NADP(+) = uridine(20a) in tRNA + NADPH + H(+)</text>
        <dbReference type="Rhea" id="RHEA:53344"/>
        <dbReference type="Rhea" id="RHEA-COMP:13535"/>
        <dbReference type="Rhea" id="RHEA-COMP:13536"/>
        <dbReference type="ChEBI" id="CHEBI:15378"/>
        <dbReference type="ChEBI" id="CHEBI:57783"/>
        <dbReference type="ChEBI" id="CHEBI:58349"/>
        <dbReference type="ChEBI" id="CHEBI:65315"/>
        <dbReference type="ChEBI" id="CHEBI:74443"/>
    </reaction>
</comment>
<dbReference type="HAMAP" id="MF_02041">
    <property type="entry name" value="DusA_subfam"/>
    <property type="match status" value="1"/>
</dbReference>
<gene>
    <name evidence="14" type="primary">dusA</name>
    <name evidence="14" type="ORF">J3U88_28560</name>
</gene>
<dbReference type="PROSITE" id="PS01136">
    <property type="entry name" value="UPF0034"/>
    <property type="match status" value="1"/>
</dbReference>
<dbReference type="InterPro" id="IPR018517">
    <property type="entry name" value="tRNA_hU_synthase_CS"/>
</dbReference>
<dbReference type="EMBL" id="JAFREP010000037">
    <property type="protein sequence ID" value="MBO1322459.1"/>
    <property type="molecule type" value="Genomic_DNA"/>
</dbReference>
<accession>A0A8J7QEI4</accession>
<feature type="binding site" evidence="9 12">
    <location>
        <position position="68"/>
    </location>
    <ligand>
        <name>FMN</name>
        <dbReference type="ChEBI" id="CHEBI:58210"/>
    </ligand>
</feature>
<evidence type="ECO:0000256" key="1">
    <source>
        <dbReference type="ARBA" id="ARBA00001917"/>
    </source>
</evidence>
<comment type="function">
    <text evidence="9">Catalyzes the synthesis of 5,6-dihydrouridine (D), a modified base found in the D-loop of most tRNAs, via the reduction of the C5-C6 double bond in target uridines. Specifically modifies U20 and U20a in tRNAs.</text>
</comment>
<organism evidence="14 15">
    <name type="scientific">Acanthopleuribacter pedis</name>
    <dbReference type="NCBI Taxonomy" id="442870"/>
    <lineage>
        <taxon>Bacteria</taxon>
        <taxon>Pseudomonadati</taxon>
        <taxon>Acidobacteriota</taxon>
        <taxon>Holophagae</taxon>
        <taxon>Acanthopleuribacterales</taxon>
        <taxon>Acanthopleuribacteraceae</taxon>
        <taxon>Acanthopleuribacter</taxon>
    </lineage>
</organism>
<dbReference type="Pfam" id="PF01207">
    <property type="entry name" value="Dus"/>
    <property type="match status" value="1"/>
</dbReference>
<comment type="similarity">
    <text evidence="9">Belongs to the Dus family. DusA subfamily.</text>
</comment>
<evidence type="ECO:0000256" key="6">
    <source>
        <dbReference type="ARBA" id="ARBA00022857"/>
    </source>
</evidence>
<feature type="site" description="Interacts with tRNA; defines subfamily-specific binding signature" evidence="9">
    <location>
        <position position="301"/>
    </location>
</feature>
<protein>
    <recommendedName>
        <fullName evidence="9">tRNA-dihydrouridine(20/20a) synthase</fullName>
        <ecNumber evidence="9">1.3.1.91</ecNumber>
    </recommendedName>
    <alternativeName>
        <fullName evidence="9">DusA-like U20-specific dihydrouridine synthase</fullName>
        <shortName evidence="9">U20-specific Dus</shortName>
    </alternativeName>
</protein>
<dbReference type="Gene3D" id="3.20.20.70">
    <property type="entry name" value="Aldolase class I"/>
    <property type="match status" value="1"/>
</dbReference>
<dbReference type="AlphaFoldDB" id="A0A8J7QEI4"/>
<feature type="binding site" evidence="9 12">
    <location>
        <position position="137"/>
    </location>
    <ligand>
        <name>FMN</name>
        <dbReference type="ChEBI" id="CHEBI:58210"/>
    </ligand>
</feature>
<evidence type="ECO:0000256" key="12">
    <source>
        <dbReference type="PIRSR" id="PIRSR006621-2"/>
    </source>
</evidence>
<dbReference type="EC" id="1.3.1.91" evidence="9"/>
<keyword evidence="5 9" id="KW-0819">tRNA processing</keyword>
<feature type="site" description="Interacts with tRNA" evidence="9">
    <location>
        <position position="184"/>
    </location>
</feature>
<sequence length="332" mass="37942">MKEYHRLSVAPMMAYTDRHYRYMMRLFTKRSLLYTEMVVGTTITYNLKSDFLDRVLGFDPIEHPIAIQLGGDDPKVLAPAAKVCEDYGYDEINLNVGCPSDRVQKGRFGACLMKEPERVAEVVAAMQAEVSIPVTVKHRLGVDDVDRYEDLCRFVEVVRQCGNHIFIVHARKAWLKGLSPAQNRNVPPLRYEWVYQLKKDFPDLGIIINGGIGTMDEVLEHLQQVDGVMMGRAAYHQPEQFTRADELVFGEPAQVPMGEAALIEAMNRYTQEQVALGTKLSFVAKHLVGLFKNRRNARRWRQEISKLIQQNPKHFDLAQIYRDAFLSEPKAG</sequence>
<comment type="catalytic activity">
    <reaction evidence="9">
        <text>5,6-dihydrouridine(20) in tRNA + NADP(+) = uridine(20) in tRNA + NADPH + H(+)</text>
        <dbReference type="Rhea" id="RHEA:53336"/>
        <dbReference type="Rhea" id="RHEA-COMP:13533"/>
        <dbReference type="Rhea" id="RHEA-COMP:13534"/>
        <dbReference type="ChEBI" id="CHEBI:15378"/>
        <dbReference type="ChEBI" id="CHEBI:57783"/>
        <dbReference type="ChEBI" id="CHEBI:58349"/>
        <dbReference type="ChEBI" id="CHEBI:65315"/>
        <dbReference type="ChEBI" id="CHEBI:74443"/>
        <dbReference type="EC" id="1.3.1.91"/>
    </reaction>
</comment>
<proteinExistence type="inferred from homology"/>
<dbReference type="InterPro" id="IPR001269">
    <property type="entry name" value="DUS_fam"/>
</dbReference>
<dbReference type="Proteomes" id="UP000664417">
    <property type="component" value="Unassembled WGS sequence"/>
</dbReference>
<dbReference type="PANTHER" id="PTHR42907:SF1">
    <property type="entry name" value="FMN-LINKED OXIDOREDUCTASES SUPERFAMILY PROTEIN"/>
    <property type="match status" value="1"/>
</dbReference>
<dbReference type="CDD" id="cd02801">
    <property type="entry name" value="DUS_like_FMN"/>
    <property type="match status" value="1"/>
</dbReference>
<keyword evidence="4 9" id="KW-0288">FMN</keyword>
<feature type="site" description="Interacts with tRNA; defines subfamily-specific binding signature" evidence="9">
    <location>
        <position position="298"/>
    </location>
</feature>
<dbReference type="Gene3D" id="1.20.120.1460">
    <property type="match status" value="1"/>
</dbReference>
<name>A0A8J7QEI4_9BACT</name>
<evidence type="ECO:0000256" key="10">
    <source>
        <dbReference type="PIRNR" id="PIRNR006621"/>
    </source>
</evidence>
<evidence type="ECO:0000313" key="15">
    <source>
        <dbReference type="Proteomes" id="UP000664417"/>
    </source>
</evidence>
<dbReference type="GO" id="GO:0102264">
    <property type="term" value="F:tRNA-dihydrouridine20 synthase activity"/>
    <property type="evidence" value="ECO:0007669"/>
    <property type="project" value="UniProtKB-EC"/>
</dbReference>
<evidence type="ECO:0000256" key="8">
    <source>
        <dbReference type="ARBA" id="ARBA00023002"/>
    </source>
</evidence>
<evidence type="ECO:0000313" key="14">
    <source>
        <dbReference type="EMBL" id="MBO1322459.1"/>
    </source>
</evidence>
<dbReference type="PIRSF" id="PIRSF006621">
    <property type="entry name" value="Dus"/>
    <property type="match status" value="1"/>
</dbReference>
<keyword evidence="2 9" id="KW-0820">tRNA-binding</keyword>
<evidence type="ECO:0000256" key="11">
    <source>
        <dbReference type="PIRSR" id="PIRSR006621-1"/>
    </source>
</evidence>
<dbReference type="RefSeq" id="WP_207862432.1">
    <property type="nucleotide sequence ID" value="NZ_JAFREP010000037.1"/>
</dbReference>
<feature type="domain" description="DUS-like FMN-binding" evidence="13">
    <location>
        <begin position="9"/>
        <end position="313"/>
    </location>
</feature>
<dbReference type="InterPro" id="IPR004653">
    <property type="entry name" value="DusA"/>
</dbReference>
<comment type="caution">
    <text evidence="14">The sequence shown here is derived from an EMBL/GenBank/DDBJ whole genome shotgun (WGS) entry which is preliminary data.</text>
</comment>
<evidence type="ECO:0000259" key="13">
    <source>
        <dbReference type="Pfam" id="PF01207"/>
    </source>
</evidence>
<dbReference type="NCBIfam" id="TIGR00742">
    <property type="entry name" value="yjbN"/>
    <property type="match status" value="1"/>
</dbReference>
<comment type="catalytic activity">
    <reaction evidence="9">
        <text>5,6-dihydrouridine(20) in tRNA + NAD(+) = uridine(20) in tRNA + NADH + H(+)</text>
        <dbReference type="Rhea" id="RHEA:53340"/>
        <dbReference type="Rhea" id="RHEA-COMP:13533"/>
        <dbReference type="Rhea" id="RHEA-COMP:13534"/>
        <dbReference type="ChEBI" id="CHEBI:15378"/>
        <dbReference type="ChEBI" id="CHEBI:57540"/>
        <dbReference type="ChEBI" id="CHEBI:57945"/>
        <dbReference type="ChEBI" id="CHEBI:65315"/>
        <dbReference type="ChEBI" id="CHEBI:74443"/>
        <dbReference type="EC" id="1.3.1.91"/>
    </reaction>
</comment>
<evidence type="ECO:0000256" key="7">
    <source>
        <dbReference type="ARBA" id="ARBA00022884"/>
    </source>
</evidence>
<reference evidence="14" key="1">
    <citation type="submission" date="2021-03" db="EMBL/GenBank/DDBJ databases">
        <authorList>
            <person name="Wang G."/>
        </authorList>
    </citation>
    <scope>NUCLEOTIDE SEQUENCE</scope>
    <source>
        <strain evidence="14">KCTC 12899</strain>
    </source>
</reference>
<keyword evidence="15" id="KW-1185">Reference proteome</keyword>
<evidence type="ECO:0000256" key="5">
    <source>
        <dbReference type="ARBA" id="ARBA00022694"/>
    </source>
</evidence>
<dbReference type="GO" id="GO:0050660">
    <property type="term" value="F:flavin adenine dinucleotide binding"/>
    <property type="evidence" value="ECO:0007669"/>
    <property type="project" value="InterPro"/>
</dbReference>
<dbReference type="GO" id="GO:0010181">
    <property type="term" value="F:FMN binding"/>
    <property type="evidence" value="ECO:0007669"/>
    <property type="project" value="UniProtKB-UniRule"/>
</dbReference>
<evidence type="ECO:0000256" key="3">
    <source>
        <dbReference type="ARBA" id="ARBA00022630"/>
    </source>
</evidence>
<comment type="similarity">
    <text evidence="10">Belongs to the dus family.</text>
</comment>
<keyword evidence="6 9" id="KW-0521">NADP</keyword>
<feature type="binding site" evidence="9 12">
    <location>
        <begin position="209"/>
        <end position="211"/>
    </location>
    <ligand>
        <name>FMN</name>
        <dbReference type="ChEBI" id="CHEBI:58210"/>
    </ligand>
</feature>
<keyword evidence="3 9" id="KW-0285">Flavoprotein</keyword>
<dbReference type="GO" id="GO:0000049">
    <property type="term" value="F:tRNA binding"/>
    <property type="evidence" value="ECO:0007669"/>
    <property type="project" value="UniProtKB-UniRule"/>
</dbReference>
<dbReference type="NCBIfam" id="NF008774">
    <property type="entry name" value="PRK11815.1"/>
    <property type="match status" value="1"/>
</dbReference>
<evidence type="ECO:0000256" key="2">
    <source>
        <dbReference type="ARBA" id="ARBA00022555"/>
    </source>
</evidence>
<evidence type="ECO:0000256" key="4">
    <source>
        <dbReference type="ARBA" id="ARBA00022643"/>
    </source>
</evidence>
<feature type="binding site" evidence="9 12">
    <location>
        <position position="169"/>
    </location>
    <ligand>
        <name>FMN</name>
        <dbReference type="ChEBI" id="CHEBI:58210"/>
    </ligand>
</feature>
<evidence type="ECO:0000256" key="9">
    <source>
        <dbReference type="HAMAP-Rule" id="MF_02041"/>
    </source>
</evidence>